<dbReference type="Proteomes" id="UP000245048">
    <property type="component" value="Unassembled WGS sequence"/>
</dbReference>
<comment type="similarity">
    <text evidence="1">Belongs to the virb1 family.</text>
</comment>
<dbReference type="InterPro" id="IPR023346">
    <property type="entry name" value="Lysozyme-like_dom_sf"/>
</dbReference>
<evidence type="ECO:0000256" key="2">
    <source>
        <dbReference type="SAM" id="MobiDB-lite"/>
    </source>
</evidence>
<evidence type="ECO:0000259" key="4">
    <source>
        <dbReference type="Pfam" id="PF01464"/>
    </source>
</evidence>
<dbReference type="Gene3D" id="1.10.530.10">
    <property type="match status" value="1"/>
</dbReference>
<feature type="region of interest" description="Disordered" evidence="2">
    <location>
        <begin position="177"/>
        <end position="225"/>
    </location>
</feature>
<comment type="caution">
    <text evidence="5">The sequence shown here is derived from an EMBL/GenBank/DDBJ whole genome shotgun (WGS) entry which is preliminary data.</text>
</comment>
<dbReference type="OrthoDB" id="5945995at2"/>
<evidence type="ECO:0000313" key="5">
    <source>
        <dbReference type="EMBL" id="PWC27666.1"/>
    </source>
</evidence>
<feature type="signal peptide" evidence="3">
    <location>
        <begin position="1"/>
        <end position="25"/>
    </location>
</feature>
<evidence type="ECO:0000313" key="6">
    <source>
        <dbReference type="Proteomes" id="UP000245048"/>
    </source>
</evidence>
<feature type="domain" description="Transglycosylase SLT" evidence="4">
    <location>
        <begin position="34"/>
        <end position="162"/>
    </location>
</feature>
<dbReference type="Pfam" id="PF01464">
    <property type="entry name" value="SLT"/>
    <property type="match status" value="1"/>
</dbReference>
<name>A0A2U1V192_9PROT</name>
<keyword evidence="3" id="KW-0732">Signal</keyword>
<sequence length="225" mass="24695">MTCVPVLRILLPVLLALARWPGAWAGTADCNTAIRAAERAEELPRGLLAAMGRVESGRRTGRGNVEPWPWTVNARGEGHAFETRGEALRKVRRLQMEGVRLIDVGCLQINLHHHPQAFASLEEAFSPQANARYAARFLRRLKERQGDWMRAVAHYHSGQAERGGAYRQRVLLAMRGEPPPASRTAAARAPSSVSRPHPRASDPEGSGEASLWLRAAEASPGPGRR</sequence>
<evidence type="ECO:0000256" key="3">
    <source>
        <dbReference type="SAM" id="SignalP"/>
    </source>
</evidence>
<dbReference type="SUPFAM" id="SSF53955">
    <property type="entry name" value="Lysozyme-like"/>
    <property type="match status" value="1"/>
</dbReference>
<accession>A0A2U1V192</accession>
<protein>
    <recommendedName>
        <fullName evidence="4">Transglycosylase SLT domain-containing protein</fullName>
    </recommendedName>
</protein>
<evidence type="ECO:0000256" key="1">
    <source>
        <dbReference type="ARBA" id="ARBA00009387"/>
    </source>
</evidence>
<organism evidence="5 6">
    <name type="scientific">Teichococcus aestuarii</name>
    <dbReference type="NCBI Taxonomy" id="568898"/>
    <lineage>
        <taxon>Bacteria</taxon>
        <taxon>Pseudomonadati</taxon>
        <taxon>Pseudomonadota</taxon>
        <taxon>Alphaproteobacteria</taxon>
        <taxon>Acetobacterales</taxon>
        <taxon>Roseomonadaceae</taxon>
        <taxon>Roseomonas</taxon>
    </lineage>
</organism>
<feature type="chain" id="PRO_5015557807" description="Transglycosylase SLT domain-containing protein" evidence="3">
    <location>
        <begin position="26"/>
        <end position="225"/>
    </location>
</feature>
<dbReference type="AlphaFoldDB" id="A0A2U1V192"/>
<gene>
    <name evidence="5" type="ORF">CR165_16745</name>
</gene>
<proteinExistence type="inferred from homology"/>
<keyword evidence="6" id="KW-1185">Reference proteome</keyword>
<dbReference type="EMBL" id="PDOA01000012">
    <property type="protein sequence ID" value="PWC27666.1"/>
    <property type="molecule type" value="Genomic_DNA"/>
</dbReference>
<reference evidence="6" key="1">
    <citation type="submission" date="2017-10" db="EMBL/GenBank/DDBJ databases">
        <authorList>
            <person name="Toshchakov S.V."/>
            <person name="Goeva M.A."/>
        </authorList>
    </citation>
    <scope>NUCLEOTIDE SEQUENCE [LARGE SCALE GENOMIC DNA]</scope>
    <source>
        <strain evidence="6">JR1/69-1-13</strain>
    </source>
</reference>
<dbReference type="InterPro" id="IPR008258">
    <property type="entry name" value="Transglycosylase_SLT_dom_1"/>
</dbReference>
<feature type="compositionally biased region" description="Low complexity" evidence="2">
    <location>
        <begin position="182"/>
        <end position="195"/>
    </location>
</feature>